<dbReference type="InterPro" id="IPR045319">
    <property type="entry name" value="KAT/AKT"/>
</dbReference>
<reference evidence="3" key="2">
    <citation type="submission" date="2023-05" db="EMBL/GenBank/DDBJ databases">
        <authorList>
            <person name="Fouks B."/>
        </authorList>
    </citation>
    <scope>NUCLEOTIDE SEQUENCE</scope>
    <source>
        <strain evidence="3">Stay&amp;Tobe</strain>
        <tissue evidence="3">Testes</tissue>
    </source>
</reference>
<gene>
    <name evidence="3" type="ORF">L9F63_009869</name>
</gene>
<dbReference type="SMART" id="SM00100">
    <property type="entry name" value="cNMP"/>
    <property type="match status" value="1"/>
</dbReference>
<dbReference type="AlphaFoldDB" id="A0AAD8AIK3"/>
<protein>
    <recommendedName>
        <fullName evidence="2">Cyclic nucleotide-binding domain-containing protein</fullName>
    </recommendedName>
</protein>
<reference evidence="3" key="1">
    <citation type="journal article" date="2023" name="IScience">
        <title>Live-bearing cockroach genome reveals convergent evolutionary mechanisms linked to viviparity in insects and beyond.</title>
        <authorList>
            <person name="Fouks B."/>
            <person name="Harrison M.C."/>
            <person name="Mikhailova A.A."/>
            <person name="Marchal E."/>
            <person name="English S."/>
            <person name="Carruthers M."/>
            <person name="Jennings E.C."/>
            <person name="Chiamaka E.L."/>
            <person name="Frigard R.A."/>
            <person name="Pippel M."/>
            <person name="Attardo G.M."/>
            <person name="Benoit J.B."/>
            <person name="Bornberg-Bauer E."/>
            <person name="Tobe S.S."/>
        </authorList>
    </citation>
    <scope>NUCLEOTIDE SEQUENCE</scope>
    <source>
        <strain evidence="3">Stay&amp;Tobe</strain>
    </source>
</reference>
<dbReference type="Proteomes" id="UP001233999">
    <property type="component" value="Unassembled WGS sequence"/>
</dbReference>
<proteinExistence type="predicted"/>
<evidence type="ECO:0000256" key="1">
    <source>
        <dbReference type="SAM" id="Phobius"/>
    </source>
</evidence>
<accession>A0AAD8AIK3</accession>
<dbReference type="SUPFAM" id="SSF81324">
    <property type="entry name" value="Voltage-gated potassium channels"/>
    <property type="match status" value="1"/>
</dbReference>
<dbReference type="Pfam" id="PF00027">
    <property type="entry name" value="cNMP_binding"/>
    <property type="match status" value="1"/>
</dbReference>
<comment type="caution">
    <text evidence="3">The sequence shown here is derived from an EMBL/GenBank/DDBJ whole genome shotgun (WGS) entry which is preliminary data.</text>
</comment>
<dbReference type="PROSITE" id="PS50042">
    <property type="entry name" value="CNMP_BINDING_3"/>
    <property type="match status" value="1"/>
</dbReference>
<feature type="transmembrane region" description="Helical" evidence="1">
    <location>
        <begin position="59"/>
        <end position="80"/>
    </location>
</feature>
<evidence type="ECO:0000313" key="4">
    <source>
        <dbReference type="Proteomes" id="UP001233999"/>
    </source>
</evidence>
<dbReference type="InterPro" id="IPR018490">
    <property type="entry name" value="cNMP-bd_dom_sf"/>
</dbReference>
<feature type="domain" description="Cyclic nucleotide-binding" evidence="2">
    <location>
        <begin position="234"/>
        <end position="337"/>
    </location>
</feature>
<organism evidence="3 4">
    <name type="scientific">Diploptera punctata</name>
    <name type="common">Pacific beetle cockroach</name>
    <dbReference type="NCBI Taxonomy" id="6984"/>
    <lineage>
        <taxon>Eukaryota</taxon>
        <taxon>Metazoa</taxon>
        <taxon>Ecdysozoa</taxon>
        <taxon>Arthropoda</taxon>
        <taxon>Hexapoda</taxon>
        <taxon>Insecta</taxon>
        <taxon>Pterygota</taxon>
        <taxon>Neoptera</taxon>
        <taxon>Polyneoptera</taxon>
        <taxon>Dictyoptera</taxon>
        <taxon>Blattodea</taxon>
        <taxon>Blaberoidea</taxon>
        <taxon>Blaberidae</taxon>
        <taxon>Diplopterinae</taxon>
        <taxon>Diploptera</taxon>
    </lineage>
</organism>
<dbReference type="GO" id="GO:0005249">
    <property type="term" value="F:voltage-gated potassium channel activity"/>
    <property type="evidence" value="ECO:0007669"/>
    <property type="project" value="InterPro"/>
</dbReference>
<feature type="transmembrane region" description="Helical" evidence="1">
    <location>
        <begin position="100"/>
        <end position="123"/>
    </location>
</feature>
<keyword evidence="1" id="KW-0812">Transmembrane</keyword>
<dbReference type="EMBL" id="JASPKZ010000467">
    <property type="protein sequence ID" value="KAJ9599829.1"/>
    <property type="molecule type" value="Genomic_DNA"/>
</dbReference>
<dbReference type="Gene3D" id="1.10.287.70">
    <property type="match status" value="1"/>
</dbReference>
<keyword evidence="1" id="KW-0472">Membrane</keyword>
<dbReference type="PANTHER" id="PTHR45743">
    <property type="entry name" value="POTASSIUM CHANNEL AKT1"/>
    <property type="match status" value="1"/>
</dbReference>
<dbReference type="SUPFAM" id="SSF51206">
    <property type="entry name" value="cAMP-binding domain-like"/>
    <property type="match status" value="1"/>
</dbReference>
<evidence type="ECO:0000313" key="3">
    <source>
        <dbReference type="EMBL" id="KAJ9599829.1"/>
    </source>
</evidence>
<sequence>MDIVTIPPIEVFGFFAPRKDWLYYIAILRINRLPRIFLLHEYFEERKSRLNINVFYMRLLSLILRCLLLVHTLTCIHVFLQCTIKQCDIPGITFKPGHRIHTYLYIMNTIMQTMTTTSFSITVGQNIRTLVYFTLLTIIGIMFSAVLIGEVYNTLVMATFSIGKYVVSVNKMKASIGNNNLSESLIKRLWINVVNFWNIQRGHHYPKMLAEAPSSLRQKVNTYLYEKHLRECHVFYHCDEDLLRQIAVTMKETLYLPGYPVVIEGDIDNSMYFIHSGEVKVIQQGKLIDQTVGILKAGDTFGLAQGLLDREPHFFTYYARTQAVIVRLTKYKWEHLLDFFPAAKDSIETEVSYLG</sequence>
<name>A0AAD8AIK3_DIPPU</name>
<keyword evidence="4" id="KW-1185">Reference proteome</keyword>
<dbReference type="Gene3D" id="2.60.120.10">
    <property type="entry name" value="Jelly Rolls"/>
    <property type="match status" value="1"/>
</dbReference>
<dbReference type="InterPro" id="IPR014710">
    <property type="entry name" value="RmlC-like_jellyroll"/>
</dbReference>
<evidence type="ECO:0000259" key="2">
    <source>
        <dbReference type="PROSITE" id="PS50042"/>
    </source>
</evidence>
<feature type="transmembrane region" description="Helical" evidence="1">
    <location>
        <begin position="130"/>
        <end position="152"/>
    </location>
</feature>
<dbReference type="CDD" id="cd00038">
    <property type="entry name" value="CAP_ED"/>
    <property type="match status" value="1"/>
</dbReference>
<dbReference type="InterPro" id="IPR000595">
    <property type="entry name" value="cNMP-bd_dom"/>
</dbReference>
<keyword evidence="1" id="KW-1133">Transmembrane helix</keyword>